<protein>
    <submittedName>
        <fullName evidence="1">Uncharacterized protein</fullName>
    </submittedName>
</protein>
<evidence type="ECO:0000313" key="1">
    <source>
        <dbReference type="EMBL" id="SMC90377.1"/>
    </source>
</evidence>
<comment type="caution">
    <text evidence="1">The sequence shown here is derived from an EMBL/GenBank/DDBJ whole genome shotgun (WGS) entry which is preliminary data.</text>
</comment>
<evidence type="ECO:0000313" key="2">
    <source>
        <dbReference type="Proteomes" id="UP000192328"/>
    </source>
</evidence>
<proteinExistence type="predicted"/>
<organism evidence="1 2">
    <name type="scientific">Aristaeella lactis</name>
    <dbReference type="NCBI Taxonomy" id="3046383"/>
    <lineage>
        <taxon>Bacteria</taxon>
        <taxon>Bacillati</taxon>
        <taxon>Bacillota</taxon>
        <taxon>Clostridia</taxon>
        <taxon>Eubacteriales</taxon>
        <taxon>Aristaeellaceae</taxon>
        <taxon>Aristaeella</taxon>
    </lineage>
</organism>
<name>A0AC61PQ75_9FIRM</name>
<accession>A0AC61PQ75</accession>
<dbReference type="EMBL" id="FWXZ01000009">
    <property type="protein sequence ID" value="SMC90377.1"/>
    <property type="molecule type" value="Genomic_DNA"/>
</dbReference>
<keyword evidence="2" id="KW-1185">Reference proteome</keyword>
<gene>
    <name evidence="1" type="ORF">SAMN06297397_3059</name>
</gene>
<dbReference type="Proteomes" id="UP000192328">
    <property type="component" value="Unassembled WGS sequence"/>
</dbReference>
<reference evidence="1" key="1">
    <citation type="submission" date="2017-04" db="EMBL/GenBank/DDBJ databases">
        <authorList>
            <person name="Varghese N."/>
            <person name="Submissions S."/>
        </authorList>
    </citation>
    <scope>NUCLEOTIDE SEQUENCE</scope>
    <source>
        <strain evidence="1">WTE2008</strain>
    </source>
</reference>
<sequence length="1337" mass="151289">MFEHKHMKRFCISLLAAMLALTLLPFSALAVTENVLETAPEVTPTVMVTAAVQATEEVPAAEEAPAAEESLPAEEPQATEDVPAEEAAPAEESSTQNVEEYSPYMPYEQYFPERGTTPEAEQYKLPRMSDGELARYKELFSELSDGSRSLEGVPTCVNRKDMDNTTVGVYPLDPKDFDGETFYVILPYEQKMDDGQILSLIASFIDLGISFDPDSLNERNCTRMAYSGGTRFLSREEESRKATLQALISRGLLTQDSIAPESACFYTDSIPGCDPFCFYPYRSLSDDELAAFLLSDHIAWEMNPDVIRQIAEQEVGAVVPLPDDLSLTDSKVTEKENFWKPVLSGDMVNEYELFLETPPAIDYSLDHVIGELSDVYVFMLGEPGKVPRTEGFCIRYWVSIPADDVTTGDNFEACAAAADQWARTKLKLPEDQLPDSWKINHRDDSTIYLGAETKDWEFVVWLHENNAQVTVCYLWSKAFRDLNYDDYSSTENNSQVVTAAADTADAGISGLVAADDTDTDDIDTFFAASPYLPYEQYFPVRGTTSEESQYKLPRMSDGELARYNELLEQVENGTLSLKDIPTCINRKDMDDTTVGVYPLDPKDFAGETLYVILPYNQNMGDQQILSLIASFRELGISFDPDSLNERNCTRMAYNGVTRYLTQEEESRKATLQDMIARGVLTQDSITPESACFYTDSIPGYTPFCFYPYRSLTDDELAAFLFADHTAWSSDPILVQRIAKLETGRVVPLPNNLTVTDSKMTIETNTWTAFSGDTVNRYDLYFENDAGQNYSNIVTGELADIEVWMLEGDGNAPRTEGFCVRYWVNYPSDEVFTGDNSEACLAAAETWSRTKLTLPEAQRPDNWTINHKDNDNVYLYADTDDWEIILWVHESNAQPAVCYMWAKEFRDYDYSRLSSAESSEESDSYLPYDQQPDTRESVSEETADEPLEAHFVDTVSPWLTDTELARVRVLMAALESGEKSYNGPSVVNIPYADKGAAVYTVNPEDFDGETFYVFLPDSMSMSDEDLLALLSAFKELGISFDPDSLTSRNCCRHCNKLQTRSLSGDEQSRMDNLRDKILSGEITRQDIAGVSVQVVEKTTRRVWGTDTKLFRFYPYREMTDDELAAFLFTELDGWDADPEAVMENSILSAMDLLKLPTAAMNTKVSKASMDFFSRDVTQYTFEFRTDNQSDVPGGWLAVKHMQETGKAPELSGIRLRYFSMENQIQSADAIEAAEQWTRDFLMIPVRNAEWVIVDENRDTGDRVQLQLLLDQWDIRLWVTKGTFQPDECYLYTRKWYTLDDADLTEITDWFAKEGYTDLTDERVSKLIESHKLANGYFF</sequence>